<organism evidence="1">
    <name type="scientific">marine sediment metagenome</name>
    <dbReference type="NCBI Taxonomy" id="412755"/>
    <lineage>
        <taxon>unclassified sequences</taxon>
        <taxon>metagenomes</taxon>
        <taxon>ecological metagenomes</taxon>
    </lineage>
</organism>
<feature type="non-terminal residue" evidence="1">
    <location>
        <position position="1"/>
    </location>
</feature>
<dbReference type="EMBL" id="LAZR01013350">
    <property type="protein sequence ID" value="KKM22367.1"/>
    <property type="molecule type" value="Genomic_DNA"/>
</dbReference>
<evidence type="ECO:0000313" key="1">
    <source>
        <dbReference type="EMBL" id="KKM22367.1"/>
    </source>
</evidence>
<reference evidence="1" key="1">
    <citation type="journal article" date="2015" name="Nature">
        <title>Complex archaea that bridge the gap between prokaryotes and eukaryotes.</title>
        <authorList>
            <person name="Spang A."/>
            <person name="Saw J.H."/>
            <person name="Jorgensen S.L."/>
            <person name="Zaremba-Niedzwiedzka K."/>
            <person name="Martijn J."/>
            <person name="Lind A.E."/>
            <person name="van Eijk R."/>
            <person name="Schleper C."/>
            <person name="Guy L."/>
            <person name="Ettema T.J."/>
        </authorList>
    </citation>
    <scope>NUCLEOTIDE SEQUENCE</scope>
</reference>
<proteinExistence type="predicted"/>
<protein>
    <submittedName>
        <fullName evidence="1">Uncharacterized protein</fullName>
    </submittedName>
</protein>
<gene>
    <name evidence="1" type="ORF">LCGC14_1626070</name>
</gene>
<accession>A0A0F9I4B0</accession>
<dbReference type="AlphaFoldDB" id="A0A0F9I4B0"/>
<name>A0A0F9I4B0_9ZZZZ</name>
<comment type="caution">
    <text evidence="1">The sequence shown here is derived from an EMBL/GenBank/DDBJ whole genome shotgun (WGS) entry which is preliminary data.</text>
</comment>
<sequence>LIDMSDEEGSRFCPYCGIALHHPYWQHIQKEHQDKYSQKETWINLFSDYTNLGMDSATSLMVIAELFNATIEEVRSFLSNAKVL</sequence>